<dbReference type="EC" id="2.3.1.-" evidence="2"/>
<dbReference type="RefSeq" id="WP_214349474.1">
    <property type="nucleotide sequence ID" value="NZ_JAHBOH010000001.1"/>
</dbReference>
<dbReference type="Pfam" id="PF00583">
    <property type="entry name" value="Acetyltransf_1"/>
    <property type="match status" value="1"/>
</dbReference>
<feature type="domain" description="N-acetyltransferase" evidence="1">
    <location>
        <begin position="13"/>
        <end position="212"/>
    </location>
</feature>
<dbReference type="InterPro" id="IPR000182">
    <property type="entry name" value="GNAT_dom"/>
</dbReference>
<keyword evidence="3" id="KW-1185">Reference proteome</keyword>
<organism evidence="2 3">
    <name type="scientific">Cellulomonas fulva</name>
    <dbReference type="NCBI Taxonomy" id="2835530"/>
    <lineage>
        <taxon>Bacteria</taxon>
        <taxon>Bacillati</taxon>
        <taxon>Actinomycetota</taxon>
        <taxon>Actinomycetes</taxon>
        <taxon>Micrococcales</taxon>
        <taxon>Cellulomonadaceae</taxon>
        <taxon>Cellulomonas</taxon>
    </lineage>
</organism>
<evidence type="ECO:0000259" key="1">
    <source>
        <dbReference type="PROSITE" id="PS51186"/>
    </source>
</evidence>
<dbReference type="InterPro" id="IPR016181">
    <property type="entry name" value="Acyl_CoA_acyltransferase"/>
</dbReference>
<dbReference type="InterPro" id="IPR052523">
    <property type="entry name" value="Trichothecene_AcTrans"/>
</dbReference>
<sequence>MPAGPVDAPQVPDRVERLRPEQLGAAADVLAAALAEDPGFRHLFPDPRRREHELRGLYRMTLTDTLRHGHVFVTVLDGRITGAVALYAPGAYPMSTARWWRLAGRIAALALRTRTHALGLIRFGDLTAEGVPRDAWYVEALGVHPDRQLQGRGKRLMAQVFALIDTEGGLGYLETTKPENVAYYTALGYESVREPIALAASGPHIYPMRRARVAARGPQREPLAV</sequence>
<dbReference type="PROSITE" id="PS51186">
    <property type="entry name" value="GNAT"/>
    <property type="match status" value="1"/>
</dbReference>
<accession>A0ABS5TZ35</accession>
<dbReference type="GO" id="GO:0016746">
    <property type="term" value="F:acyltransferase activity"/>
    <property type="evidence" value="ECO:0007669"/>
    <property type="project" value="UniProtKB-KW"/>
</dbReference>
<dbReference type="PANTHER" id="PTHR42791">
    <property type="entry name" value="GNAT FAMILY ACETYLTRANSFERASE"/>
    <property type="match status" value="1"/>
</dbReference>
<protein>
    <submittedName>
        <fullName evidence="2">GNAT family N-acetyltransferase</fullName>
        <ecNumber evidence="2">2.3.1.-</ecNumber>
    </submittedName>
</protein>
<proteinExistence type="predicted"/>
<dbReference type="PANTHER" id="PTHR42791:SF1">
    <property type="entry name" value="N-ACETYLTRANSFERASE DOMAIN-CONTAINING PROTEIN"/>
    <property type="match status" value="1"/>
</dbReference>
<keyword evidence="2" id="KW-0808">Transferase</keyword>
<gene>
    <name evidence="2" type="ORF">KIN34_09015</name>
</gene>
<dbReference type="SUPFAM" id="SSF55729">
    <property type="entry name" value="Acyl-CoA N-acyltransferases (Nat)"/>
    <property type="match status" value="1"/>
</dbReference>
<evidence type="ECO:0000313" key="2">
    <source>
        <dbReference type="EMBL" id="MBT0994425.1"/>
    </source>
</evidence>
<dbReference type="Proteomes" id="UP000722125">
    <property type="component" value="Unassembled WGS sequence"/>
</dbReference>
<dbReference type="EMBL" id="JAHBOH010000001">
    <property type="protein sequence ID" value="MBT0994425.1"/>
    <property type="molecule type" value="Genomic_DNA"/>
</dbReference>
<keyword evidence="2" id="KW-0012">Acyltransferase</keyword>
<dbReference type="CDD" id="cd04301">
    <property type="entry name" value="NAT_SF"/>
    <property type="match status" value="1"/>
</dbReference>
<dbReference type="Gene3D" id="3.40.630.30">
    <property type="match status" value="1"/>
</dbReference>
<comment type="caution">
    <text evidence="2">The sequence shown here is derived from an EMBL/GenBank/DDBJ whole genome shotgun (WGS) entry which is preliminary data.</text>
</comment>
<reference evidence="2 3" key="1">
    <citation type="submission" date="2021-05" db="EMBL/GenBank/DDBJ databases">
        <title>Description of Cellulomonas sp. DKR-3 sp. nov.</title>
        <authorList>
            <person name="Dahal R.H."/>
            <person name="Chaudhary D.K."/>
        </authorList>
    </citation>
    <scope>NUCLEOTIDE SEQUENCE [LARGE SCALE GENOMIC DNA]</scope>
    <source>
        <strain evidence="2 3">DKR-3</strain>
    </source>
</reference>
<name>A0ABS5TZ35_9CELL</name>
<evidence type="ECO:0000313" key="3">
    <source>
        <dbReference type="Proteomes" id="UP000722125"/>
    </source>
</evidence>